<evidence type="ECO:0000313" key="1">
    <source>
        <dbReference type="EMBL" id="MBE3639606.1"/>
    </source>
</evidence>
<dbReference type="InterPro" id="IPR010272">
    <property type="entry name" value="T6SS_TssF"/>
</dbReference>
<comment type="caution">
    <text evidence="1">The sequence shown here is derived from an EMBL/GenBank/DDBJ whole genome shotgun (WGS) entry which is preliminary data.</text>
</comment>
<name>A0A8J6Z166_9RHOB</name>
<dbReference type="Proteomes" id="UP000609121">
    <property type="component" value="Unassembled WGS sequence"/>
</dbReference>
<reference evidence="1" key="1">
    <citation type="submission" date="2020-09" db="EMBL/GenBank/DDBJ databases">
        <title>A novel bacterium of genus Mangrovicoccus, isolated from South China Sea.</title>
        <authorList>
            <person name="Huang H."/>
            <person name="Mo K."/>
            <person name="Hu Y."/>
        </authorList>
    </citation>
    <scope>NUCLEOTIDE SEQUENCE</scope>
    <source>
        <strain evidence="1">HB182678</strain>
    </source>
</reference>
<dbReference type="PANTHER" id="PTHR35370">
    <property type="entry name" value="CYTOPLASMIC PROTEIN-RELATED-RELATED"/>
    <property type="match status" value="1"/>
</dbReference>
<accession>A0A8J6Z166</accession>
<dbReference type="RefSeq" id="WP_193184435.1">
    <property type="nucleotide sequence ID" value="NZ_JACVXA010000052.1"/>
</dbReference>
<proteinExistence type="predicted"/>
<dbReference type="NCBIfam" id="TIGR03359">
    <property type="entry name" value="VI_chp_6"/>
    <property type="match status" value="1"/>
</dbReference>
<protein>
    <submittedName>
        <fullName evidence="1">Type VI secretion system baseplate subunit TssF</fullName>
    </submittedName>
</protein>
<keyword evidence="2" id="KW-1185">Reference proteome</keyword>
<dbReference type="EMBL" id="JACVXA010000052">
    <property type="protein sequence ID" value="MBE3639606.1"/>
    <property type="molecule type" value="Genomic_DNA"/>
</dbReference>
<organism evidence="1 2">
    <name type="scientific">Mangrovicoccus algicola</name>
    <dbReference type="NCBI Taxonomy" id="2771008"/>
    <lineage>
        <taxon>Bacteria</taxon>
        <taxon>Pseudomonadati</taxon>
        <taxon>Pseudomonadota</taxon>
        <taxon>Alphaproteobacteria</taxon>
        <taxon>Rhodobacterales</taxon>
        <taxon>Paracoccaceae</taxon>
        <taxon>Mangrovicoccus</taxon>
    </lineage>
</organism>
<dbReference type="PANTHER" id="PTHR35370:SF1">
    <property type="entry name" value="TYPE VI SECRETION SYSTEM COMPONENT TSSF1"/>
    <property type="match status" value="1"/>
</dbReference>
<dbReference type="Pfam" id="PF05947">
    <property type="entry name" value="T6SS_TssF"/>
    <property type="match status" value="1"/>
</dbReference>
<sequence>MDSRLLRHYETELAYLREMGAEFAEAYPKIAGRLGMEGTEVLDPYVERLLEGSAFLAARVQLELELQYPAFAAHLFEIVHPQFLAPVPSMMVAQFVPDMENAALGDGHLLARGSRLTARPAEGSTTRCEFRTSQDVTLWPVRIAEAEYVEGRGALVAAGLALPGGPGQGARAAIRLRLERHGGAPLAGLSLDRLPLYVAGTEAAAWMLYELLANEVCAVAGRSADPQADWVQPLPAAAARPMGFAPGEALLPLPDRSFDGFRLIREYFAMPRRFRFLELQGLAPAIGRAAGSAVDIYLLLSHGNAAAEGMLRPETFAPYCSPAINLFERRCDRVQISRSDVEQHVVVDRTAPLDHEIHAVTSVKGFGSDGAAGTEFLPFFAAGGFTPLRAGGPAYYTQRRRVRVRGRGEALRGARSSYAGTELYLDLVDAAAAPWPADLAQLAVRALVSNRDLPLLLATGGSGIFQLADGGPVAEIATPVPPTRPRPGVQDGDTAWRLISQLSLNYLSLVDTEGGTAADALREMLGLHAPQGDRVLARQLEGILRVAARPCARRMVDEVLSTAVRGLEIELTCDESFFEGSSAYLLGAVLERFLARYVTMNSFTETVLRTETRGEVARWRPRAGKARLI</sequence>
<dbReference type="AlphaFoldDB" id="A0A8J6Z166"/>
<evidence type="ECO:0000313" key="2">
    <source>
        <dbReference type="Proteomes" id="UP000609121"/>
    </source>
</evidence>
<gene>
    <name evidence="1" type="primary">tssF</name>
    <name evidence="1" type="ORF">ICN82_15505</name>
</gene>
<dbReference type="PIRSF" id="PIRSF028304">
    <property type="entry name" value="UCP028304"/>
    <property type="match status" value="1"/>
</dbReference>